<comment type="function">
    <text evidence="10">Involved in 1,2-propanediol (1,2-PD) degradation by catalyzing the conversion of propanoyl-CoA to propanoyl-phosphate.</text>
</comment>
<protein>
    <recommendedName>
        <fullName evidence="4 10">Phosphate propanoyltransferase</fullName>
        <ecNumber evidence="3 10">2.3.1.222</ecNumber>
    </recommendedName>
</protein>
<comment type="cofactor">
    <cofactor evidence="1">
        <name>Zn(2+)</name>
        <dbReference type="ChEBI" id="CHEBI:29105"/>
    </cofactor>
</comment>
<dbReference type="GO" id="GO:0051144">
    <property type="term" value="P:1,2-propanediol catabolic process"/>
    <property type="evidence" value="ECO:0007669"/>
    <property type="project" value="UniProtKB-UniPathway"/>
</dbReference>
<evidence type="ECO:0000256" key="8">
    <source>
        <dbReference type="ARBA" id="ARBA00023315"/>
    </source>
</evidence>
<keyword evidence="8 10" id="KW-0012">Acyltransferase</keyword>
<keyword evidence="6" id="KW-0479">Metal-binding</keyword>
<dbReference type="PANTHER" id="PTHR39453:SF1">
    <property type="entry name" value="PHOSPHATE PROPANOYLTRANSFERASE"/>
    <property type="match status" value="1"/>
</dbReference>
<proteinExistence type="inferred from homology"/>
<dbReference type="UniPathway" id="UPA00621"/>
<keyword evidence="12" id="KW-1185">Reference proteome</keyword>
<dbReference type="EMBL" id="BJCR01000028">
    <property type="protein sequence ID" value="GCL69226.1"/>
    <property type="molecule type" value="Genomic_DNA"/>
</dbReference>
<dbReference type="PIRSF" id="PIRSF010130">
    <property type="entry name" value="PduL"/>
    <property type="match status" value="1"/>
</dbReference>
<dbReference type="GO" id="GO:0016747">
    <property type="term" value="F:acyltransferase activity, transferring groups other than amino-acyl groups"/>
    <property type="evidence" value="ECO:0007669"/>
    <property type="project" value="InterPro"/>
</dbReference>
<evidence type="ECO:0000256" key="1">
    <source>
        <dbReference type="ARBA" id="ARBA00001947"/>
    </source>
</evidence>
<reference evidence="11 12" key="1">
    <citation type="submission" date="2019-03" db="EMBL/GenBank/DDBJ databases">
        <title>Draft genome sequences of two Veillonella tobetsuensis clinical isolates from intraoperative bronchial fluids of elderly patients with pulmonary carcinoma.</title>
        <authorList>
            <person name="Akiyama T."/>
        </authorList>
    </citation>
    <scope>NUCLEOTIDE SEQUENCE [LARGE SCALE GENOMIC DNA]</scope>
    <source>
        <strain evidence="11 12">PAGU 1579</strain>
    </source>
</reference>
<evidence type="ECO:0000256" key="4">
    <source>
        <dbReference type="ARBA" id="ARBA00020837"/>
    </source>
</evidence>
<dbReference type="Proteomes" id="UP000303581">
    <property type="component" value="Unassembled WGS sequence"/>
</dbReference>
<comment type="caution">
    <text evidence="11">The sequence shown here is derived from an EMBL/GenBank/DDBJ whole genome shotgun (WGS) entry which is preliminary data.</text>
</comment>
<evidence type="ECO:0000256" key="7">
    <source>
        <dbReference type="ARBA" id="ARBA00022833"/>
    </source>
</evidence>
<dbReference type="NCBIfam" id="NF011652">
    <property type="entry name" value="PRK15070.1"/>
    <property type="match status" value="1"/>
</dbReference>
<keyword evidence="7" id="KW-0862">Zinc</keyword>
<evidence type="ECO:0000256" key="3">
    <source>
        <dbReference type="ARBA" id="ARBA00012206"/>
    </source>
</evidence>
<accession>A0A480B797</accession>
<dbReference type="EC" id="2.3.1.222" evidence="3 10"/>
<dbReference type="Pfam" id="PF06130">
    <property type="entry name" value="PTAC"/>
    <property type="match status" value="1"/>
</dbReference>
<name>A0A480B797_9FIRM</name>
<comment type="pathway">
    <text evidence="10">Polyol metabolism; 1,2-propanediol degradation.</text>
</comment>
<organism evidence="11 12">
    <name type="scientific">Veillonella tobetsuensis</name>
    <dbReference type="NCBI Taxonomy" id="1110546"/>
    <lineage>
        <taxon>Bacteria</taxon>
        <taxon>Bacillati</taxon>
        <taxon>Bacillota</taxon>
        <taxon>Negativicutes</taxon>
        <taxon>Veillonellales</taxon>
        <taxon>Veillonellaceae</taxon>
        <taxon>Veillonella</taxon>
    </lineage>
</organism>
<gene>
    <name evidence="11" type="ORF">PAGU1579_09950</name>
</gene>
<evidence type="ECO:0000313" key="11">
    <source>
        <dbReference type="EMBL" id="GCL69226.1"/>
    </source>
</evidence>
<dbReference type="PANTHER" id="PTHR39453">
    <property type="entry name" value="PHOSPHATE PROPANOYLTRANSFERASE"/>
    <property type="match status" value="1"/>
</dbReference>
<evidence type="ECO:0000256" key="10">
    <source>
        <dbReference type="PIRNR" id="PIRNR010130"/>
    </source>
</evidence>
<dbReference type="AlphaFoldDB" id="A0A480B797"/>
<evidence type="ECO:0000256" key="6">
    <source>
        <dbReference type="ARBA" id="ARBA00022723"/>
    </source>
</evidence>
<evidence type="ECO:0000313" key="12">
    <source>
        <dbReference type="Proteomes" id="UP000303581"/>
    </source>
</evidence>
<keyword evidence="5 10" id="KW-0808">Transferase</keyword>
<evidence type="ECO:0000256" key="9">
    <source>
        <dbReference type="ARBA" id="ARBA00047589"/>
    </source>
</evidence>
<evidence type="ECO:0000256" key="5">
    <source>
        <dbReference type="ARBA" id="ARBA00022679"/>
    </source>
</evidence>
<evidence type="ECO:0000256" key="2">
    <source>
        <dbReference type="ARBA" id="ARBA00007342"/>
    </source>
</evidence>
<sequence>MDRQMLMKQSEYIHLVTDRVMTKLKEFNRYSVPIGVSNRHVHVSREVYQALFGQDELTKKTDLKQPGQYAANETVSLIGPKGCIERVRILGPFRDETQVEISLTDSFLLGVAGDIRESGDLKETPGITLRGPKGELRISHGVIVAHRHIHMHPIDASRMGVLDKERVSVTIYGERELTFSNVIVRVSPKFALEMHIDVDEANAGRIKNNDIGIVSKT</sequence>
<comment type="similarity">
    <text evidence="2 10">Belongs to the PduL family.</text>
</comment>
<dbReference type="InterPro" id="IPR008300">
    <property type="entry name" value="PTAC"/>
</dbReference>
<comment type="catalytic activity">
    <reaction evidence="9 10">
        <text>propanoyl-CoA + phosphate = propanoyl phosphate + CoA</text>
        <dbReference type="Rhea" id="RHEA:28046"/>
        <dbReference type="ChEBI" id="CHEBI:43474"/>
        <dbReference type="ChEBI" id="CHEBI:57287"/>
        <dbReference type="ChEBI" id="CHEBI:57392"/>
        <dbReference type="ChEBI" id="CHEBI:58933"/>
        <dbReference type="EC" id="2.3.1.222"/>
    </reaction>
</comment>
<dbReference type="GO" id="GO:0046872">
    <property type="term" value="F:metal ion binding"/>
    <property type="evidence" value="ECO:0007669"/>
    <property type="project" value="UniProtKB-KW"/>
</dbReference>